<protein>
    <submittedName>
        <fullName evidence="3">RfaG Glycosyltransferase</fullName>
    </submittedName>
</protein>
<organism evidence="3">
    <name type="scientific">uncultured Caudovirales phage</name>
    <dbReference type="NCBI Taxonomy" id="2100421"/>
    <lineage>
        <taxon>Viruses</taxon>
        <taxon>Duplodnaviria</taxon>
        <taxon>Heunggongvirae</taxon>
        <taxon>Uroviricota</taxon>
        <taxon>Caudoviricetes</taxon>
        <taxon>Peduoviridae</taxon>
        <taxon>Maltschvirus</taxon>
        <taxon>Maltschvirus maltsch</taxon>
    </lineage>
</organism>
<evidence type="ECO:0000256" key="2">
    <source>
        <dbReference type="ARBA" id="ARBA00022679"/>
    </source>
</evidence>
<dbReference type="GO" id="GO:0016757">
    <property type="term" value="F:glycosyltransferase activity"/>
    <property type="evidence" value="ECO:0007669"/>
    <property type="project" value="UniProtKB-KW"/>
</dbReference>
<keyword evidence="2 3" id="KW-0808">Transferase</keyword>
<dbReference type="PANTHER" id="PTHR12526:SF510">
    <property type="entry name" value="D-INOSITOL 3-PHOSPHATE GLYCOSYLTRANSFERASE"/>
    <property type="match status" value="1"/>
</dbReference>
<dbReference type="PANTHER" id="PTHR12526">
    <property type="entry name" value="GLYCOSYLTRANSFERASE"/>
    <property type="match status" value="1"/>
</dbReference>
<proteinExistence type="predicted"/>
<name>A0A6J5PVB5_9CAUD</name>
<evidence type="ECO:0000313" key="3">
    <source>
        <dbReference type="EMBL" id="CAB4173135.1"/>
    </source>
</evidence>
<accession>A0A6J5PVB5</accession>
<evidence type="ECO:0000256" key="1">
    <source>
        <dbReference type="ARBA" id="ARBA00022676"/>
    </source>
</evidence>
<keyword evidence="1" id="KW-0328">Glycosyltransferase</keyword>
<dbReference type="Pfam" id="PF13692">
    <property type="entry name" value="Glyco_trans_1_4"/>
    <property type="match status" value="1"/>
</dbReference>
<dbReference type="CDD" id="cd03801">
    <property type="entry name" value="GT4_PimA-like"/>
    <property type="match status" value="1"/>
</dbReference>
<reference evidence="3" key="1">
    <citation type="submission" date="2020-05" db="EMBL/GenBank/DDBJ databases">
        <authorList>
            <person name="Chiriac C."/>
            <person name="Salcher M."/>
            <person name="Ghai R."/>
            <person name="Kavagutti S V."/>
        </authorList>
    </citation>
    <scope>NUCLEOTIDE SEQUENCE</scope>
</reference>
<dbReference type="Gene3D" id="3.40.50.2000">
    <property type="entry name" value="Glycogen Phosphorylase B"/>
    <property type="match status" value="1"/>
</dbReference>
<sequence>MKILLSPGIYLPHQRAGSEIYLHRVVKYLMSKGHEVKAVTRCPENYSFEGIQVYKAKDNYKDCHNDLWDWADLVFCQLSGTYYAMNKQRLKAKKVINFAHNNVGYPQVNIRPNVYTVYNCENTKRELNYKQETYTLYAPIDYRDYSIDRPEAEYVTLINHNKNKGGQILIEIAKRMPKTKFLAVQGGYYHQIKDEKVKNIKYVPLVDDVRKYLAMTKVLIAPSEYESYGMAQIEALCCNIPVICSDILGFRDSVSDAGIFVKRDNIQGWIDAITNIDTIQTKKTPLERAMELDPVKELPKFENWLNKICNLALL</sequence>
<dbReference type="EMBL" id="LR796894">
    <property type="protein sequence ID" value="CAB4173135.1"/>
    <property type="molecule type" value="Genomic_DNA"/>
</dbReference>
<gene>
    <name evidence="3" type="ORF">UFOVP950_33</name>
</gene>
<dbReference type="SUPFAM" id="SSF53756">
    <property type="entry name" value="UDP-Glycosyltransferase/glycogen phosphorylase"/>
    <property type="match status" value="1"/>
</dbReference>